<dbReference type="InterPro" id="IPR020568">
    <property type="entry name" value="Ribosomal_Su5_D2-typ_SF"/>
</dbReference>
<keyword evidence="6" id="KW-1185">Reference proteome</keyword>
<dbReference type="CTD" id="3327"/>
<sequence>YGEFYKSLTNDWEDHLAAKHFSVEGQLEFRALLFIARRAPFDLFENKKKKNNIKLYVRRVFIMDSYDELIPEYLNFIRGVVDSEDLPLTISREMLQQSKILKYVSRMKETQKSIYYITGESKEQVANSAFVERVQKRGFEVVYITEPIDKYCVQQLKEFDGKTLVSVTKEGLELPEDEEEKKKMEESKAKFENLCKLMKEILDKKIEKVTISNRLVSSPCCTVTSTYGWTANMERIMKAQALRDSSTMGYMMAKKHLEINPDHPIVETLRQKAEADKNDKAVKDLVVLRFETALLSSGFSLEDPQTHSNHIYRMIKLGLGIDEDEVTAEEPSTAVPDEIPHLEGDEDASPMEEVD</sequence>
<dbReference type="InterPro" id="IPR037196">
    <property type="entry name" value="HSP90_C"/>
</dbReference>
<dbReference type="RefSeq" id="XP_006874806.1">
    <property type="nucleotide sequence ID" value="XM_006874744.1"/>
</dbReference>
<dbReference type="Gene3D" id="3.30.230.80">
    <property type="match status" value="1"/>
</dbReference>
<keyword evidence="3" id="KW-0067">ATP-binding</keyword>
<dbReference type="GO" id="GO:0051082">
    <property type="term" value="F:unfolded protein binding"/>
    <property type="evidence" value="ECO:0007669"/>
    <property type="project" value="InterPro"/>
</dbReference>
<dbReference type="SUPFAM" id="SSF54211">
    <property type="entry name" value="Ribosomal protein S5 domain 2-like"/>
    <property type="match status" value="1"/>
</dbReference>
<dbReference type="InterPro" id="IPR001404">
    <property type="entry name" value="Hsp90_fam"/>
</dbReference>
<evidence type="ECO:0000256" key="1">
    <source>
        <dbReference type="ARBA" id="ARBA00008239"/>
    </source>
</evidence>
<feature type="compositionally biased region" description="Acidic residues" evidence="5">
    <location>
        <begin position="344"/>
        <end position="355"/>
    </location>
</feature>
<dbReference type="GO" id="GO:0005524">
    <property type="term" value="F:ATP binding"/>
    <property type="evidence" value="ECO:0007669"/>
    <property type="project" value="UniProtKB-KW"/>
</dbReference>
<dbReference type="OrthoDB" id="5426351at2759"/>
<accession>A0A9B0U0K5</accession>
<dbReference type="AlphaFoldDB" id="A0A9B0U0K5"/>
<dbReference type="SUPFAM" id="SSF110942">
    <property type="entry name" value="HSP90 C-terminal domain"/>
    <property type="match status" value="1"/>
</dbReference>
<evidence type="ECO:0000256" key="3">
    <source>
        <dbReference type="ARBA" id="ARBA00022840"/>
    </source>
</evidence>
<keyword evidence="2" id="KW-0547">Nucleotide-binding</keyword>
<keyword evidence="4" id="KW-0143">Chaperone</keyword>
<name>A0A9B0U0K5_CHRAS</name>
<dbReference type="GO" id="GO:0016887">
    <property type="term" value="F:ATP hydrolysis activity"/>
    <property type="evidence" value="ECO:0007669"/>
    <property type="project" value="InterPro"/>
</dbReference>
<dbReference type="Gene3D" id="1.20.120.790">
    <property type="entry name" value="Heat shock protein 90, C-terminal domain"/>
    <property type="match status" value="1"/>
</dbReference>
<dbReference type="PANTHER" id="PTHR11528">
    <property type="entry name" value="HEAT SHOCK PROTEIN 90 FAMILY MEMBER"/>
    <property type="match status" value="1"/>
</dbReference>
<dbReference type="Pfam" id="PF00183">
    <property type="entry name" value="HSP90"/>
    <property type="match status" value="1"/>
</dbReference>
<proteinExistence type="inferred from homology"/>
<evidence type="ECO:0000256" key="5">
    <source>
        <dbReference type="SAM" id="MobiDB-lite"/>
    </source>
</evidence>
<protein>
    <submittedName>
        <fullName evidence="7">Heat shock protein HSP 90-beta-3-like</fullName>
    </submittedName>
</protein>
<feature type="region of interest" description="Disordered" evidence="5">
    <location>
        <begin position="325"/>
        <end position="355"/>
    </location>
</feature>
<gene>
    <name evidence="7" type="primary">HSP90AB3P</name>
</gene>
<feature type="non-terminal residue" evidence="7">
    <location>
        <position position="1"/>
    </location>
</feature>
<comment type="similarity">
    <text evidence="1">Belongs to the heat shock protein 90 family.</text>
</comment>
<reference evidence="7" key="1">
    <citation type="submission" date="2025-08" db="UniProtKB">
        <authorList>
            <consortium name="RefSeq"/>
        </authorList>
    </citation>
    <scope>IDENTIFICATION</scope>
    <source>
        <tissue evidence="7">Spleen</tissue>
    </source>
</reference>
<evidence type="ECO:0000256" key="4">
    <source>
        <dbReference type="ARBA" id="ARBA00023186"/>
    </source>
</evidence>
<dbReference type="GO" id="GO:0140662">
    <property type="term" value="F:ATP-dependent protein folding chaperone"/>
    <property type="evidence" value="ECO:0007669"/>
    <property type="project" value="InterPro"/>
</dbReference>
<dbReference type="GeneID" id="102816446"/>
<dbReference type="Proteomes" id="UP000504623">
    <property type="component" value="Unplaced"/>
</dbReference>
<evidence type="ECO:0000313" key="7">
    <source>
        <dbReference type="RefSeq" id="XP_006874806.1"/>
    </source>
</evidence>
<evidence type="ECO:0000313" key="6">
    <source>
        <dbReference type="Proteomes" id="UP000504623"/>
    </source>
</evidence>
<organism evidence="6 7">
    <name type="scientific">Chrysochloris asiatica</name>
    <name type="common">Cape golden mole</name>
    <dbReference type="NCBI Taxonomy" id="185453"/>
    <lineage>
        <taxon>Eukaryota</taxon>
        <taxon>Metazoa</taxon>
        <taxon>Chordata</taxon>
        <taxon>Craniata</taxon>
        <taxon>Vertebrata</taxon>
        <taxon>Euteleostomi</taxon>
        <taxon>Mammalia</taxon>
        <taxon>Eutheria</taxon>
        <taxon>Afrotheria</taxon>
        <taxon>Chrysochloridae</taxon>
        <taxon>Chrysochlorinae</taxon>
        <taxon>Chrysochloris</taxon>
    </lineage>
</organism>
<evidence type="ECO:0000256" key="2">
    <source>
        <dbReference type="ARBA" id="ARBA00022741"/>
    </source>
</evidence>
<dbReference type="FunFam" id="1.20.120.790:FF:000001">
    <property type="entry name" value="Heat shock protein 90 alpha"/>
    <property type="match status" value="1"/>
</dbReference>